<dbReference type="GO" id="GO:0070929">
    <property type="term" value="P:trans-translation"/>
    <property type="evidence" value="ECO:0007669"/>
    <property type="project" value="UniProtKB-UniRule"/>
</dbReference>
<dbReference type="InterPro" id="IPR000037">
    <property type="entry name" value="SsrA-bd_prot"/>
</dbReference>
<dbReference type="CDD" id="cd09294">
    <property type="entry name" value="SmpB"/>
    <property type="match status" value="1"/>
</dbReference>
<keyword evidence="5" id="KW-1185">Reference proteome</keyword>
<dbReference type="InterPro" id="IPR023620">
    <property type="entry name" value="SmpB"/>
</dbReference>
<protein>
    <recommendedName>
        <fullName evidence="3">SsrA-binding protein</fullName>
    </recommendedName>
    <alternativeName>
        <fullName evidence="3">Small protein B</fullName>
    </alternativeName>
</protein>
<evidence type="ECO:0000256" key="1">
    <source>
        <dbReference type="ARBA" id="ARBA00022490"/>
    </source>
</evidence>
<proteinExistence type="inferred from homology"/>
<accession>A0A1R4EI94</accession>
<dbReference type="RefSeq" id="WP_077449484.1">
    <property type="nucleotide sequence ID" value="NZ_FUGD01000126.1"/>
</dbReference>
<dbReference type="OrthoDB" id="9805462at2"/>
<dbReference type="HAMAP" id="MF_00023">
    <property type="entry name" value="SmpB"/>
    <property type="match status" value="1"/>
</dbReference>
<keyword evidence="2 3" id="KW-0694">RNA-binding</keyword>
<evidence type="ECO:0000256" key="2">
    <source>
        <dbReference type="ARBA" id="ARBA00022884"/>
    </source>
</evidence>
<evidence type="ECO:0000256" key="3">
    <source>
        <dbReference type="HAMAP-Rule" id="MF_00023"/>
    </source>
</evidence>
<sequence length="158" mass="18280">MAKKTKKPSNQIAANKKARHEYFIEETYEAGIELQGWEVKAIRAGKMTITEAYVVFRNNEAFLFGAHIQPLISSSTHVVPDSIRTRKLLLHRKEIDTLFGAVNQKGYACVPLEVYWKNSLVKCKIGLAKGKKLHDKRKTLKDRDWERDQQRGFKQHLD</sequence>
<dbReference type="STRING" id="1945520.A1019T_02109"/>
<reference evidence="5" key="1">
    <citation type="submission" date="2017-02" db="EMBL/GenBank/DDBJ databases">
        <authorList>
            <person name="Mornico D."/>
        </authorList>
    </citation>
    <scope>NUCLEOTIDE SEQUENCE [LARGE SCALE GENOMIC DNA]</scope>
</reference>
<dbReference type="AlphaFoldDB" id="A0A1R4EI94"/>
<gene>
    <name evidence="3 4" type="primary">smpB</name>
    <name evidence="4" type="ORF">A1019T_02109</name>
</gene>
<dbReference type="GO" id="GO:0005829">
    <property type="term" value="C:cytosol"/>
    <property type="evidence" value="ECO:0007669"/>
    <property type="project" value="TreeGrafter"/>
</dbReference>
<organism evidence="4 5">
    <name type="scientific">Psychrobacter pasteurii</name>
    <dbReference type="NCBI Taxonomy" id="1945520"/>
    <lineage>
        <taxon>Bacteria</taxon>
        <taxon>Pseudomonadati</taxon>
        <taxon>Pseudomonadota</taxon>
        <taxon>Gammaproteobacteria</taxon>
        <taxon>Moraxellales</taxon>
        <taxon>Moraxellaceae</taxon>
        <taxon>Psychrobacter</taxon>
    </lineage>
</organism>
<comment type="subcellular location">
    <subcellularLocation>
        <location evidence="3">Cytoplasm</location>
    </subcellularLocation>
    <text evidence="3">The tmRNA-SmpB complex associates with stalled 70S ribosomes.</text>
</comment>
<name>A0A1R4EI94_9GAMM</name>
<comment type="function">
    <text evidence="3">Required for rescue of stalled ribosomes mediated by trans-translation. Binds to transfer-messenger RNA (tmRNA), required for stable association of tmRNA with ribosomes. tmRNA and SmpB together mimic tRNA shape, replacing the anticodon stem-loop with SmpB. tmRNA is encoded by the ssrA gene; the 2 termini fold to resemble tRNA(Ala) and it encodes a 'tag peptide', a short internal open reading frame. During trans-translation Ala-aminoacylated tmRNA acts like a tRNA, entering the A-site of stalled ribosomes, displacing the stalled mRNA. The ribosome then switches to translate the ORF on the tmRNA; the nascent peptide is terminated with the 'tag peptide' encoded by the tmRNA and targeted for degradation. The ribosome is freed to recommence translation, which seems to be the essential function of trans-translation.</text>
</comment>
<dbReference type="PANTHER" id="PTHR30308:SF2">
    <property type="entry name" value="SSRA-BINDING PROTEIN"/>
    <property type="match status" value="1"/>
</dbReference>
<dbReference type="Pfam" id="PF01668">
    <property type="entry name" value="SmpB"/>
    <property type="match status" value="1"/>
</dbReference>
<dbReference type="GO" id="GO:0070930">
    <property type="term" value="P:trans-translation-dependent protein tagging"/>
    <property type="evidence" value="ECO:0007669"/>
    <property type="project" value="TreeGrafter"/>
</dbReference>
<dbReference type="EMBL" id="FUGD01000126">
    <property type="protein sequence ID" value="SJM38119.1"/>
    <property type="molecule type" value="Genomic_DNA"/>
</dbReference>
<keyword evidence="1 3" id="KW-0963">Cytoplasm</keyword>
<evidence type="ECO:0000313" key="5">
    <source>
        <dbReference type="Proteomes" id="UP000188169"/>
    </source>
</evidence>
<dbReference type="PANTHER" id="PTHR30308">
    <property type="entry name" value="TMRNA-BINDING COMPONENT OF TRANS-TRANSLATION TAGGING COMPLEX"/>
    <property type="match status" value="1"/>
</dbReference>
<dbReference type="GO" id="GO:0003723">
    <property type="term" value="F:RNA binding"/>
    <property type="evidence" value="ECO:0007669"/>
    <property type="project" value="UniProtKB-UniRule"/>
</dbReference>
<dbReference type="NCBIfam" id="TIGR00086">
    <property type="entry name" value="smpB"/>
    <property type="match status" value="1"/>
</dbReference>
<dbReference type="Proteomes" id="UP000188169">
    <property type="component" value="Unassembled WGS sequence"/>
</dbReference>
<dbReference type="Gene3D" id="2.40.280.10">
    <property type="match status" value="1"/>
</dbReference>
<dbReference type="SUPFAM" id="SSF74982">
    <property type="entry name" value="Small protein B (SmpB)"/>
    <property type="match status" value="1"/>
</dbReference>
<dbReference type="InterPro" id="IPR020081">
    <property type="entry name" value="SsrA-bd_prot_CS"/>
</dbReference>
<dbReference type="NCBIfam" id="NF003843">
    <property type="entry name" value="PRK05422.1"/>
    <property type="match status" value="1"/>
</dbReference>
<evidence type="ECO:0000313" key="4">
    <source>
        <dbReference type="EMBL" id="SJM38119.1"/>
    </source>
</evidence>
<comment type="similarity">
    <text evidence="3">Belongs to the SmpB family.</text>
</comment>
<dbReference type="PROSITE" id="PS01317">
    <property type="entry name" value="SSRP"/>
    <property type="match status" value="1"/>
</dbReference>